<dbReference type="Proteomes" id="UP001217918">
    <property type="component" value="Unassembled WGS sequence"/>
</dbReference>
<dbReference type="EMBL" id="JAQQPM010000001">
    <property type="protein sequence ID" value="KAK2067018.1"/>
    <property type="molecule type" value="Genomic_DNA"/>
</dbReference>
<evidence type="ECO:0000259" key="2">
    <source>
        <dbReference type="PROSITE" id="PS51231"/>
    </source>
</evidence>
<gene>
    <name evidence="3" type="ORF">P8C59_000788</name>
</gene>
<name>A0AAD9HWZ3_9PEZI</name>
<dbReference type="SUPFAM" id="SSF57850">
    <property type="entry name" value="RING/U-box"/>
    <property type="match status" value="1"/>
</dbReference>
<feature type="compositionally biased region" description="Basic residues" evidence="1">
    <location>
        <begin position="59"/>
        <end position="74"/>
    </location>
</feature>
<feature type="compositionally biased region" description="Acidic residues" evidence="1">
    <location>
        <begin position="411"/>
        <end position="424"/>
    </location>
</feature>
<protein>
    <recommendedName>
        <fullName evidence="2">DAD domain-containing protein</fullName>
    </recommendedName>
</protein>
<evidence type="ECO:0000256" key="1">
    <source>
        <dbReference type="SAM" id="MobiDB-lite"/>
    </source>
</evidence>
<feature type="region of interest" description="Disordered" evidence="1">
    <location>
        <begin position="262"/>
        <end position="328"/>
    </location>
</feature>
<evidence type="ECO:0000313" key="4">
    <source>
        <dbReference type="Proteomes" id="UP001217918"/>
    </source>
</evidence>
<reference evidence="3" key="1">
    <citation type="journal article" date="2023" name="Mol. Plant Microbe Interact.">
        <title>Elucidating the Obligate Nature and Biological Capacity of an Invasive Fungal Corn Pathogen.</title>
        <authorList>
            <person name="MacCready J.S."/>
            <person name="Roggenkamp E.M."/>
            <person name="Gdanetz K."/>
            <person name="Chilvers M.I."/>
        </authorList>
    </citation>
    <scope>NUCLEOTIDE SEQUENCE</scope>
    <source>
        <strain evidence="3">PM02</strain>
    </source>
</reference>
<dbReference type="AlphaFoldDB" id="A0AAD9HWZ3"/>
<sequence>MRVPNAAVPVLTHASHRPGVYVQASSYDDEDDDDDSDHTDTDTDTTSSRPEPSRQHVPGQHHRRPPVQVRRRPPSRPPPRENNNTMYEEARDGQKSASRRPHSRSRQLFELSMTDPAAHMPPTCWTAEPIPNRHVDKRLDHRFEKQWNDEFAEFSTRKRLYCPAKHCGHWIESEDLRRREDGRKCGRCRRCKTKGWQRCHRCKAMVELDPGCNHMICRCGAEFCMLCGSKGKTCPCPCFNCDAVEKDGLPHMNMALDREEVRTGPAPTPGPNVRPGRPNYDEYGRVTSPQPHGAPLAQHAGFDRASSGPDHASCRISRPRGHRTSQERRLADRFNPEGRQMVLRTVSHQGESATMPPPPVRPMPAVPQPPPAASVPAGVARRHTTDKDWHRGNDGRGYGATERYHARVTEIEEEEEEEEEEDNYSESAATEAPRRRRRRRRRRRHRAHREHRRGPESEPGRVEVEEAHGRAVLAGLAGVAEKGPNRVLEWMTYVKPGLG</sequence>
<dbReference type="Gene3D" id="1.20.120.1750">
    <property type="match status" value="1"/>
</dbReference>
<feature type="region of interest" description="Disordered" evidence="1">
    <location>
        <begin position="1"/>
        <end position="105"/>
    </location>
</feature>
<feature type="compositionally biased region" description="Acidic residues" evidence="1">
    <location>
        <begin position="27"/>
        <end position="37"/>
    </location>
</feature>
<feature type="domain" description="DAD" evidence="2">
    <location>
        <begin position="414"/>
        <end position="446"/>
    </location>
</feature>
<feature type="region of interest" description="Disordered" evidence="1">
    <location>
        <begin position="382"/>
        <end position="464"/>
    </location>
</feature>
<proteinExistence type="predicted"/>
<accession>A0AAD9HWZ3</accession>
<comment type="caution">
    <text evidence="3">The sequence shown here is derived from an EMBL/GenBank/DDBJ whole genome shotgun (WGS) entry which is preliminary data.</text>
</comment>
<keyword evidence="4" id="KW-1185">Reference proteome</keyword>
<organism evidence="3 4">
    <name type="scientific">Phyllachora maydis</name>
    <dbReference type="NCBI Taxonomy" id="1825666"/>
    <lineage>
        <taxon>Eukaryota</taxon>
        <taxon>Fungi</taxon>
        <taxon>Dikarya</taxon>
        <taxon>Ascomycota</taxon>
        <taxon>Pezizomycotina</taxon>
        <taxon>Sordariomycetes</taxon>
        <taxon>Sordariomycetidae</taxon>
        <taxon>Phyllachorales</taxon>
        <taxon>Phyllachoraceae</taxon>
        <taxon>Phyllachora</taxon>
    </lineage>
</organism>
<evidence type="ECO:0000313" key="3">
    <source>
        <dbReference type="EMBL" id="KAK2067018.1"/>
    </source>
</evidence>
<feature type="compositionally biased region" description="Basic residues" evidence="1">
    <location>
        <begin position="434"/>
        <end position="452"/>
    </location>
</feature>
<feature type="compositionally biased region" description="Basic and acidic residues" evidence="1">
    <location>
        <begin position="453"/>
        <end position="464"/>
    </location>
</feature>
<dbReference type="InterPro" id="IPR014767">
    <property type="entry name" value="DAD_dom"/>
</dbReference>
<dbReference type="PROSITE" id="PS51231">
    <property type="entry name" value="DAD"/>
    <property type="match status" value="1"/>
</dbReference>
<feature type="compositionally biased region" description="Basic and acidic residues" evidence="1">
    <location>
        <begin position="383"/>
        <end position="394"/>
    </location>
</feature>
<dbReference type="CDD" id="cd22584">
    <property type="entry name" value="Rcat_RBR_unk"/>
    <property type="match status" value="1"/>
</dbReference>